<evidence type="ECO:0000313" key="1">
    <source>
        <dbReference type="EMBL" id="JAD92199.1"/>
    </source>
</evidence>
<dbReference type="Pfam" id="PF13365">
    <property type="entry name" value="Trypsin_2"/>
    <property type="match status" value="1"/>
</dbReference>
<dbReference type="EMBL" id="GBRH01205696">
    <property type="protein sequence ID" value="JAD92199.1"/>
    <property type="molecule type" value="Transcribed_RNA"/>
</dbReference>
<reference evidence="1" key="2">
    <citation type="journal article" date="2015" name="Data Brief">
        <title>Shoot transcriptome of the giant reed, Arundo donax.</title>
        <authorList>
            <person name="Barrero R.A."/>
            <person name="Guerrero F.D."/>
            <person name="Moolhuijzen P."/>
            <person name="Goolsby J.A."/>
            <person name="Tidwell J."/>
            <person name="Bellgard S.E."/>
            <person name="Bellgard M.I."/>
        </authorList>
    </citation>
    <scope>NUCLEOTIDE SEQUENCE</scope>
    <source>
        <tissue evidence="1">Shoot tissue taken approximately 20 cm above the soil surface</tissue>
    </source>
</reference>
<organism evidence="1">
    <name type="scientific">Arundo donax</name>
    <name type="common">Giant reed</name>
    <name type="synonym">Donax arundinaceus</name>
    <dbReference type="NCBI Taxonomy" id="35708"/>
    <lineage>
        <taxon>Eukaryota</taxon>
        <taxon>Viridiplantae</taxon>
        <taxon>Streptophyta</taxon>
        <taxon>Embryophyta</taxon>
        <taxon>Tracheophyta</taxon>
        <taxon>Spermatophyta</taxon>
        <taxon>Magnoliopsida</taxon>
        <taxon>Liliopsida</taxon>
        <taxon>Poales</taxon>
        <taxon>Poaceae</taxon>
        <taxon>PACMAD clade</taxon>
        <taxon>Arundinoideae</taxon>
        <taxon>Arundineae</taxon>
        <taxon>Arundo</taxon>
    </lineage>
</organism>
<accession>A0A0A9DUI0</accession>
<proteinExistence type="predicted"/>
<reference evidence="1" key="1">
    <citation type="submission" date="2014-09" db="EMBL/GenBank/DDBJ databases">
        <authorList>
            <person name="Magalhaes I.L.F."/>
            <person name="Oliveira U."/>
            <person name="Santos F.R."/>
            <person name="Vidigal T.H.D.A."/>
            <person name="Brescovit A.D."/>
            <person name="Santos A.J."/>
        </authorList>
    </citation>
    <scope>NUCLEOTIDE SEQUENCE</scope>
    <source>
        <tissue evidence="1">Shoot tissue taken approximately 20 cm above the soil surface</tissue>
    </source>
</reference>
<dbReference type="AlphaFoldDB" id="A0A0A9DUI0"/>
<protein>
    <submittedName>
        <fullName evidence="1">Uncharacterized protein</fullName>
    </submittedName>
</protein>
<dbReference type="PANTHER" id="PTHR18868:SF37">
    <property type="entry name" value="OS07G0665300 PROTEIN"/>
    <property type="match status" value="1"/>
</dbReference>
<dbReference type="InterPro" id="IPR009003">
    <property type="entry name" value="Peptidase_S1_PA"/>
</dbReference>
<sequence length="260" mass="28622">MLNKQRDDCSTSSNQEQKACRSSGLIRNLHSDDTFEEEIGSFCDSGQGAWSELSGEVVSNLSESVVSLASFDVNQRIHSVCTGTVIESNPQTVIRIVTSASLITSNDDANNIFPNLGIQVHLPNGQDVIAWMIDFDLHYNVILVGISYVPGIQEACLDRQLQFESQSKVVAIWRSFNSGKLMATAGTLIDEPSEVFPERLMSSTCKISTFGIGGPLVDFNGNFLGVNLYATEKTTFLPRNKLCEALVCPGRLRYVFYTFI</sequence>
<name>A0A0A9DUI0_ARUDO</name>
<dbReference type="Gene3D" id="2.40.10.120">
    <property type="match status" value="1"/>
</dbReference>
<dbReference type="SUPFAM" id="SSF50494">
    <property type="entry name" value="Trypsin-like serine proteases"/>
    <property type="match status" value="1"/>
</dbReference>
<dbReference type="PANTHER" id="PTHR18868">
    <property type="entry name" value="OS07G0665300 PROTEIN-RELATED"/>
    <property type="match status" value="1"/>
</dbReference>